<evidence type="ECO:0000256" key="6">
    <source>
        <dbReference type="PIRSR" id="PIRSR627179-50"/>
    </source>
</evidence>
<dbReference type="GO" id="GO:0005758">
    <property type="term" value="C:mitochondrial intermembrane space"/>
    <property type="evidence" value="ECO:0007669"/>
    <property type="project" value="UniProtKB-SubCell"/>
</dbReference>
<dbReference type="InterPro" id="IPR009069">
    <property type="entry name" value="Cys_alpha_HP_mot_SF"/>
</dbReference>
<dbReference type="OrthoDB" id="13601at2759"/>
<evidence type="ECO:0000256" key="4">
    <source>
        <dbReference type="ARBA" id="ARBA00023128"/>
    </source>
</evidence>
<dbReference type="GeneID" id="39584564"/>
<dbReference type="Proteomes" id="UP000279236">
    <property type="component" value="Unassembled WGS sequence"/>
</dbReference>
<dbReference type="PANTHER" id="PTHR15590">
    <property type="entry name" value="CX9C MOTIF-CONTAINING PROTEIN 4"/>
    <property type="match status" value="1"/>
</dbReference>
<evidence type="ECO:0000256" key="2">
    <source>
        <dbReference type="ARBA" id="ARBA00009858"/>
    </source>
</evidence>
<name>A0A427Y8V5_9TREE</name>
<sequence>MGHECQAEACAIQDCLTRNNYNDAKCQDRVRALYACCDAMYKRGAAQGKSEAETKSDSCPLLSVVKRKMKQFEQ</sequence>
<organism evidence="7 8">
    <name type="scientific">Apiotrichum porosum</name>
    <dbReference type="NCBI Taxonomy" id="105984"/>
    <lineage>
        <taxon>Eukaryota</taxon>
        <taxon>Fungi</taxon>
        <taxon>Dikarya</taxon>
        <taxon>Basidiomycota</taxon>
        <taxon>Agaricomycotina</taxon>
        <taxon>Tremellomycetes</taxon>
        <taxon>Trichosporonales</taxon>
        <taxon>Trichosporonaceae</taxon>
        <taxon>Apiotrichum</taxon>
    </lineage>
</organism>
<keyword evidence="4" id="KW-0496">Mitochondrion</keyword>
<dbReference type="Pfam" id="PF08991">
    <property type="entry name" value="CMC4"/>
    <property type="match status" value="1"/>
</dbReference>
<evidence type="ECO:0000313" key="8">
    <source>
        <dbReference type="Proteomes" id="UP000279236"/>
    </source>
</evidence>
<dbReference type="AlphaFoldDB" id="A0A427Y8V5"/>
<dbReference type="InterPro" id="IPR027179">
    <property type="entry name" value="CMC4"/>
</dbReference>
<dbReference type="SUPFAM" id="SSF47072">
    <property type="entry name" value="Cysteine alpha-hairpin motif"/>
    <property type="match status" value="1"/>
</dbReference>
<comment type="caution">
    <text evidence="7">The sequence shown here is derived from an EMBL/GenBank/DDBJ whole genome shotgun (WGS) entry which is preliminary data.</text>
</comment>
<dbReference type="RefSeq" id="XP_028479721.1">
    <property type="nucleotide sequence ID" value="XM_028615864.1"/>
</dbReference>
<dbReference type="PANTHER" id="PTHR15590:SF0">
    <property type="entry name" value="CX9C MOTIF-CONTAINING PROTEIN 4"/>
    <property type="match status" value="1"/>
</dbReference>
<comment type="similarity">
    <text evidence="2">Belongs to the CMC4 family.</text>
</comment>
<comment type="subcellular location">
    <subcellularLocation>
        <location evidence="1">Mitochondrion intermembrane space</location>
    </subcellularLocation>
</comment>
<keyword evidence="8" id="KW-1185">Reference proteome</keyword>
<gene>
    <name evidence="7" type="ORF">EHS24_000021</name>
</gene>
<accession>A0A427Y8V5</accession>
<evidence type="ECO:0000256" key="3">
    <source>
        <dbReference type="ARBA" id="ARBA00019406"/>
    </source>
</evidence>
<evidence type="ECO:0000256" key="5">
    <source>
        <dbReference type="ARBA" id="ARBA00023157"/>
    </source>
</evidence>
<proteinExistence type="inferred from homology"/>
<evidence type="ECO:0000313" key="7">
    <source>
        <dbReference type="EMBL" id="RSH87513.1"/>
    </source>
</evidence>
<dbReference type="Gene3D" id="1.10.287.1130">
    <property type="entry name" value="CytochromE C oxidase copper chaperone"/>
    <property type="match status" value="1"/>
</dbReference>
<feature type="disulfide bond" evidence="6">
    <location>
        <begin position="15"/>
        <end position="26"/>
    </location>
</feature>
<protein>
    <recommendedName>
        <fullName evidence="3">Cx9C motif-containing protein 4, mitochondrial</fullName>
    </recommendedName>
</protein>
<feature type="disulfide bond" evidence="6">
    <location>
        <begin position="37"/>
        <end position="59"/>
    </location>
</feature>
<reference evidence="7 8" key="1">
    <citation type="submission" date="2018-11" db="EMBL/GenBank/DDBJ databases">
        <title>Genome sequence of Apiotrichum porosum DSM 27194.</title>
        <authorList>
            <person name="Aliyu H."/>
            <person name="Gorte O."/>
            <person name="Ochsenreither K."/>
        </authorList>
    </citation>
    <scope>NUCLEOTIDE SEQUENCE [LARGE SCALE GENOMIC DNA]</scope>
    <source>
        <strain evidence="7 8">DSM 27194</strain>
    </source>
</reference>
<dbReference type="EMBL" id="RSCE01000001">
    <property type="protein sequence ID" value="RSH87513.1"/>
    <property type="molecule type" value="Genomic_DNA"/>
</dbReference>
<evidence type="ECO:0000256" key="1">
    <source>
        <dbReference type="ARBA" id="ARBA00004569"/>
    </source>
</evidence>
<dbReference type="STRING" id="105984.A0A427Y8V5"/>
<feature type="disulfide bond" evidence="6">
    <location>
        <begin position="5"/>
        <end position="36"/>
    </location>
</feature>
<keyword evidence="5 6" id="KW-1015">Disulfide bond</keyword>
<dbReference type="PROSITE" id="PS51808">
    <property type="entry name" value="CHCH"/>
    <property type="match status" value="1"/>
</dbReference>